<evidence type="ECO:0000259" key="2">
    <source>
        <dbReference type="Pfam" id="PF02120"/>
    </source>
</evidence>
<sequence length="497" mass="54082">MSSAANPISAAMNIMANGTAASSVSVVTMSEGYSAKASTSFDVILNRANDAVTQLNSVNTAKDVTASKDKTDVNVSVQKNDPTVASKDVTSDNVGTDKDLIDTDSKVATNETNGKEAGEELQDAIAEEGKKLITRIAEELDVSEEDIVNAMQALGITAIDLFKPENLIQLISSVGGQEQAVNLITDSDLYTSLQDLMEDADGMRSELMNEFGLTEEDFETVVSNMHEEFSQVTETDVEPKAEKEPLIEINDLRPEKAFEKPVDKEIHTDVKKEASVERTDVFKDEFKPVENSNNTTKHNDQSGNYDHGSQGTTVFNQFLNGVTDAINGSNAAEEMLAYTDRAQMENIVRQITEKITVSANEDVTKMELQLHPASLGNVNILLTSGKDGIIARFTAQNEIVKEAVESQMIQLQQKFEAQGIKVNSIEVTVSSHAFEENLQQQGGSEGNNGEAPKSRKGLRRINLLDSDDIMNEADMNEAERISAQMMAMSGNTVDFSA</sequence>
<evidence type="ECO:0000256" key="1">
    <source>
        <dbReference type="SAM" id="MobiDB-lite"/>
    </source>
</evidence>
<name>A0A1G5B2B6_9FIRM</name>
<reference evidence="4" key="1">
    <citation type="submission" date="2016-10" db="EMBL/GenBank/DDBJ databases">
        <authorList>
            <person name="Varghese N."/>
            <person name="Submissions S."/>
        </authorList>
    </citation>
    <scope>NUCLEOTIDE SEQUENCE [LARGE SCALE GENOMIC DNA]</scope>
    <source>
        <strain evidence="4">XBD2006</strain>
    </source>
</reference>
<keyword evidence="3" id="KW-0969">Cilium</keyword>
<feature type="region of interest" description="Disordered" evidence="1">
    <location>
        <begin position="288"/>
        <end position="309"/>
    </location>
</feature>
<accession>A0A1G5B2B6</accession>
<feature type="compositionally biased region" description="Polar residues" evidence="1">
    <location>
        <begin position="290"/>
        <end position="309"/>
    </location>
</feature>
<dbReference type="EMBL" id="FMUR01000004">
    <property type="protein sequence ID" value="SCX84256.1"/>
    <property type="molecule type" value="Genomic_DNA"/>
</dbReference>
<organism evidence="3 4">
    <name type="scientific">Butyrivibrio hungatei</name>
    <dbReference type="NCBI Taxonomy" id="185008"/>
    <lineage>
        <taxon>Bacteria</taxon>
        <taxon>Bacillati</taxon>
        <taxon>Bacillota</taxon>
        <taxon>Clostridia</taxon>
        <taxon>Lachnospirales</taxon>
        <taxon>Lachnospiraceae</taxon>
        <taxon>Butyrivibrio</taxon>
    </lineage>
</organism>
<dbReference type="Gene3D" id="3.30.750.140">
    <property type="match status" value="1"/>
</dbReference>
<gene>
    <name evidence="3" type="ORF">SAMN02910451_00493</name>
</gene>
<proteinExistence type="predicted"/>
<dbReference type="Pfam" id="PF02120">
    <property type="entry name" value="Flg_hook"/>
    <property type="match status" value="1"/>
</dbReference>
<keyword evidence="3" id="KW-0282">Flagellum</keyword>
<feature type="compositionally biased region" description="Low complexity" evidence="1">
    <location>
        <begin position="438"/>
        <end position="450"/>
    </location>
</feature>
<feature type="region of interest" description="Disordered" evidence="1">
    <location>
        <begin position="438"/>
        <end position="459"/>
    </location>
</feature>
<dbReference type="OrthoDB" id="1780022at2"/>
<evidence type="ECO:0000313" key="4">
    <source>
        <dbReference type="Proteomes" id="UP000183047"/>
    </source>
</evidence>
<dbReference type="Proteomes" id="UP000183047">
    <property type="component" value="Unassembled WGS sequence"/>
</dbReference>
<evidence type="ECO:0000313" key="3">
    <source>
        <dbReference type="EMBL" id="SCX84256.1"/>
    </source>
</evidence>
<dbReference type="InterPro" id="IPR021136">
    <property type="entry name" value="Flagellar_hook_control-like_C"/>
</dbReference>
<feature type="domain" description="Flagellar hook-length control protein-like C-terminal" evidence="2">
    <location>
        <begin position="353"/>
        <end position="431"/>
    </location>
</feature>
<keyword evidence="4" id="KW-1185">Reference proteome</keyword>
<dbReference type="InterPro" id="IPR038610">
    <property type="entry name" value="FliK-like_C_sf"/>
</dbReference>
<dbReference type="AlphaFoldDB" id="A0A1G5B2B6"/>
<keyword evidence="3" id="KW-0966">Cell projection</keyword>
<dbReference type="RefSeq" id="WP_074461284.1">
    <property type="nucleotide sequence ID" value="NZ_FMUR01000004.1"/>
</dbReference>
<dbReference type="CDD" id="cd17470">
    <property type="entry name" value="T3SS_Flik_C"/>
    <property type="match status" value="1"/>
</dbReference>
<protein>
    <submittedName>
        <fullName evidence="3">Flagellar hook-length control protein FliK</fullName>
    </submittedName>
</protein>